<evidence type="ECO:0000313" key="6">
    <source>
        <dbReference type="EMBL" id="MCU6798553.1"/>
    </source>
</evidence>
<keyword evidence="4" id="KW-0862">Zinc</keyword>
<proteinExistence type="predicted"/>
<dbReference type="InterPro" id="IPR018165">
    <property type="entry name" value="Ala-tRNA-synth_IIc_core"/>
</dbReference>
<sequence>MNKLYYDSAYIKEFEAQVLSCQEGKKGWEITLSATAFYPEGGGQPADTGLLGNVRVTDVHEKDGQVVHYTDGPLPVGEMVRGVIDWDRRFQHMQEHSGEHLVSGLIHQRFGYDNVGFHMGTDEVTIDFNGVLEWGDLMAIEEKANGMIWENLEISAVYPEKDELDAMEYRSKKELTGAVRIVSIPGGDVCACCGTHVERTGEIGLVKFLSMIHYKGGVRISLLCGKRAVEDYERKRDQVQKISVLLSARPGEISRAVEKLKDEEAKLQEKLVAAYDKLIASEVRDIKEGDGDIFILEPDFEAIQLRHLVNRLLEEKKGKTVLALGGAAEGSFLYVLGSRDGDMRRLSRELNGLLNGRGGGSAQMAQGTFFATKDQLQAILKEKGFMSPVPCN</sequence>
<accession>A0ABT2UV54</accession>
<dbReference type="Pfam" id="PF01411">
    <property type="entry name" value="tRNA-synt_2c"/>
    <property type="match status" value="1"/>
</dbReference>
<dbReference type="Gene3D" id="2.40.30.130">
    <property type="match status" value="1"/>
</dbReference>
<evidence type="ECO:0000259" key="5">
    <source>
        <dbReference type="PROSITE" id="PS50860"/>
    </source>
</evidence>
<evidence type="ECO:0000256" key="2">
    <source>
        <dbReference type="ARBA" id="ARBA00004496"/>
    </source>
</evidence>
<keyword evidence="3" id="KW-0479">Metal-binding</keyword>
<comment type="subcellular location">
    <subcellularLocation>
        <location evidence="2">Cytoplasm</location>
    </subcellularLocation>
</comment>
<dbReference type="InterPro" id="IPR012947">
    <property type="entry name" value="tRNA_SAD"/>
</dbReference>
<dbReference type="InterPro" id="IPR003156">
    <property type="entry name" value="DHHA1_dom"/>
</dbReference>
<evidence type="ECO:0000256" key="3">
    <source>
        <dbReference type="ARBA" id="ARBA00022723"/>
    </source>
</evidence>
<dbReference type="RefSeq" id="WP_158357030.1">
    <property type="nucleotide sequence ID" value="NZ_JAOQJF010000002.1"/>
</dbReference>
<dbReference type="Pfam" id="PF07973">
    <property type="entry name" value="tRNA_SAD"/>
    <property type="match status" value="1"/>
</dbReference>
<name>A0ABT2UV54_9FIRM</name>
<dbReference type="InterPro" id="IPR018163">
    <property type="entry name" value="Thr/Ala-tRNA-synth_IIc_edit"/>
</dbReference>
<dbReference type="SUPFAM" id="SSF50447">
    <property type="entry name" value="Translation proteins"/>
    <property type="match status" value="1"/>
</dbReference>
<evidence type="ECO:0000256" key="4">
    <source>
        <dbReference type="ARBA" id="ARBA00022833"/>
    </source>
</evidence>
<evidence type="ECO:0000313" key="7">
    <source>
        <dbReference type="Proteomes" id="UP001652395"/>
    </source>
</evidence>
<dbReference type="Proteomes" id="UP001652395">
    <property type="component" value="Unassembled WGS sequence"/>
</dbReference>
<dbReference type="SMART" id="SM00863">
    <property type="entry name" value="tRNA_SAD"/>
    <property type="match status" value="1"/>
</dbReference>
<dbReference type="InterPro" id="IPR018164">
    <property type="entry name" value="Ala-tRNA-synth_IIc_N"/>
</dbReference>
<dbReference type="InterPro" id="IPR051335">
    <property type="entry name" value="Alanyl-tRNA_Editing_Enzymes"/>
</dbReference>
<evidence type="ECO:0000256" key="1">
    <source>
        <dbReference type="ARBA" id="ARBA00001947"/>
    </source>
</evidence>
<dbReference type="Pfam" id="PF02272">
    <property type="entry name" value="DHHA1"/>
    <property type="match status" value="1"/>
</dbReference>
<dbReference type="PANTHER" id="PTHR43462:SF1">
    <property type="entry name" value="ALANYL-TRNA EDITING PROTEIN AARSD1"/>
    <property type="match status" value="1"/>
</dbReference>
<dbReference type="EMBL" id="JAOQJF010000002">
    <property type="protein sequence ID" value="MCU6798553.1"/>
    <property type="molecule type" value="Genomic_DNA"/>
</dbReference>
<dbReference type="PANTHER" id="PTHR43462">
    <property type="entry name" value="ALANYL-TRNA EDITING PROTEIN"/>
    <property type="match status" value="1"/>
</dbReference>
<dbReference type="Gene3D" id="3.30.980.10">
    <property type="entry name" value="Threonyl-trna Synthetase, Chain A, domain 2"/>
    <property type="match status" value="1"/>
</dbReference>
<feature type="domain" description="Alanyl-transfer RNA synthetases family profile" evidence="5">
    <location>
        <begin position="1"/>
        <end position="234"/>
    </location>
</feature>
<dbReference type="PROSITE" id="PS50860">
    <property type="entry name" value="AA_TRNA_LIGASE_II_ALA"/>
    <property type="match status" value="1"/>
</dbReference>
<comment type="caution">
    <text evidence="6">The sequence shown here is derived from an EMBL/GenBank/DDBJ whole genome shotgun (WGS) entry which is preliminary data.</text>
</comment>
<comment type="cofactor">
    <cofactor evidence="1">
        <name>Zn(2+)</name>
        <dbReference type="ChEBI" id="CHEBI:29105"/>
    </cofactor>
</comment>
<protein>
    <submittedName>
        <fullName evidence="6">Alanyl-tRNA editing protein</fullName>
    </submittedName>
</protein>
<reference evidence="6 7" key="1">
    <citation type="journal article" date="2021" name="ISME Commun">
        <title>Automated analysis of genomic sequences facilitates high-throughput and comprehensive description of bacteria.</title>
        <authorList>
            <person name="Hitch T.C.A."/>
        </authorList>
    </citation>
    <scope>NUCLEOTIDE SEQUENCE [LARGE SCALE GENOMIC DNA]</scope>
    <source>
        <strain evidence="7">f_CCE</strain>
    </source>
</reference>
<organism evidence="6 7">
    <name type="scientific">Alitiscatomonas aceti</name>
    <dbReference type="NCBI Taxonomy" id="2981724"/>
    <lineage>
        <taxon>Bacteria</taxon>
        <taxon>Bacillati</taxon>
        <taxon>Bacillota</taxon>
        <taxon>Clostridia</taxon>
        <taxon>Lachnospirales</taxon>
        <taxon>Lachnospiraceae</taxon>
        <taxon>Alitiscatomonas</taxon>
    </lineage>
</organism>
<gene>
    <name evidence="6" type="ORF">OCV69_01120</name>
</gene>
<dbReference type="SUPFAM" id="SSF55186">
    <property type="entry name" value="ThrRS/AlaRS common domain"/>
    <property type="match status" value="1"/>
</dbReference>
<keyword evidence="7" id="KW-1185">Reference proteome</keyword>
<dbReference type="Gene3D" id="3.10.310.40">
    <property type="match status" value="1"/>
</dbReference>
<dbReference type="InterPro" id="IPR009000">
    <property type="entry name" value="Transl_B-barrel_sf"/>
</dbReference>